<dbReference type="Gene3D" id="1.10.1040.10">
    <property type="entry name" value="N-(1-d-carboxylethyl)-l-norvaline Dehydrogenase, domain 2"/>
    <property type="match status" value="1"/>
</dbReference>
<dbReference type="InterPro" id="IPR013328">
    <property type="entry name" value="6PGD_dom2"/>
</dbReference>
<dbReference type="RefSeq" id="WP_108023196.1">
    <property type="nucleotide sequence ID" value="NZ_QAYC01000001.1"/>
</dbReference>
<dbReference type="AlphaFoldDB" id="A0A8E2VMU4"/>
<dbReference type="SUPFAM" id="SSF48179">
    <property type="entry name" value="6-phosphogluconate dehydrogenase C-terminal domain-like"/>
    <property type="match status" value="1"/>
</dbReference>
<dbReference type="InterPro" id="IPR006115">
    <property type="entry name" value="6PGDH_NADP-bd"/>
</dbReference>
<dbReference type="InterPro" id="IPR029154">
    <property type="entry name" value="HIBADH-like_NADP-bd"/>
</dbReference>
<comment type="caution">
    <text evidence="6">The sequence shown here is derived from an EMBL/GenBank/DDBJ whole genome shotgun (WGS) entry which is preliminary data.</text>
</comment>
<evidence type="ECO:0000256" key="1">
    <source>
        <dbReference type="ARBA" id="ARBA00023002"/>
    </source>
</evidence>
<keyword evidence="1" id="KW-0560">Oxidoreductase</keyword>
<evidence type="ECO:0000259" key="5">
    <source>
        <dbReference type="Pfam" id="PF14833"/>
    </source>
</evidence>
<dbReference type="PIRSF" id="PIRSF000103">
    <property type="entry name" value="HIBADH"/>
    <property type="match status" value="1"/>
</dbReference>
<gene>
    <name evidence="6" type="ORF">C8N38_101290</name>
</gene>
<dbReference type="GO" id="GO:0050661">
    <property type="term" value="F:NADP binding"/>
    <property type="evidence" value="ECO:0007669"/>
    <property type="project" value="InterPro"/>
</dbReference>
<name>A0A8E2VMU4_9RHOB</name>
<sequence>MDDPRIGFVGLGLMGRAMVECLQKNGMELTVLGHRDRSGIDEALAQGATEAASGRALAEESDIVMLCMGTSDQVEARIYGPDGILAGAREGQVVIDFGTSLPASTLKIGADLAEKGAVYLDAPLGRTPAQAREGLLNIMCAGERAAYDRVRPVLDILGENVFHLGKLGNGHTIKLINNFFAMTTACAMSEAFAMADAAGIEREALYSVMSAGPLKSGMMDFIRAYAVEGRIDLAFSVANAAKDVGYYRRMTEDLGRESPISGATDAALRAARDGGAGDLMVPQMTDWIATHSKKGQT</sequence>
<protein>
    <submittedName>
        <fullName evidence="6">2-hydroxy-3-oxopropionate reductase</fullName>
    </submittedName>
</protein>
<feature type="active site" evidence="3">
    <location>
        <position position="174"/>
    </location>
</feature>
<keyword evidence="2" id="KW-0520">NAD</keyword>
<dbReference type="InterPro" id="IPR015815">
    <property type="entry name" value="HIBADH-related"/>
</dbReference>
<dbReference type="Pfam" id="PF14833">
    <property type="entry name" value="NAD_binding_11"/>
    <property type="match status" value="1"/>
</dbReference>
<dbReference type="Gene3D" id="3.40.50.720">
    <property type="entry name" value="NAD(P)-binding Rossmann-like Domain"/>
    <property type="match status" value="1"/>
</dbReference>
<feature type="domain" description="3-hydroxyisobutyrate dehydrogenase-like NAD-binding" evidence="5">
    <location>
        <begin position="168"/>
        <end position="278"/>
    </location>
</feature>
<evidence type="ECO:0000256" key="2">
    <source>
        <dbReference type="ARBA" id="ARBA00023027"/>
    </source>
</evidence>
<dbReference type="InterPro" id="IPR008927">
    <property type="entry name" value="6-PGluconate_DH-like_C_sf"/>
</dbReference>
<dbReference type="Pfam" id="PF03446">
    <property type="entry name" value="NAD_binding_2"/>
    <property type="match status" value="1"/>
</dbReference>
<evidence type="ECO:0000259" key="4">
    <source>
        <dbReference type="Pfam" id="PF03446"/>
    </source>
</evidence>
<dbReference type="GO" id="GO:0016491">
    <property type="term" value="F:oxidoreductase activity"/>
    <property type="evidence" value="ECO:0007669"/>
    <property type="project" value="UniProtKB-KW"/>
</dbReference>
<dbReference type="InterPro" id="IPR036291">
    <property type="entry name" value="NAD(P)-bd_dom_sf"/>
</dbReference>
<dbReference type="GO" id="GO:0051287">
    <property type="term" value="F:NAD binding"/>
    <property type="evidence" value="ECO:0007669"/>
    <property type="project" value="InterPro"/>
</dbReference>
<evidence type="ECO:0000313" key="6">
    <source>
        <dbReference type="EMBL" id="PTW51986.1"/>
    </source>
</evidence>
<dbReference type="PANTHER" id="PTHR43060:SF15">
    <property type="entry name" value="3-HYDROXYISOBUTYRATE DEHYDROGENASE-LIKE 1, MITOCHONDRIAL-RELATED"/>
    <property type="match status" value="1"/>
</dbReference>
<organism evidence="6 7">
    <name type="scientific">Rhodovulum kholense</name>
    <dbReference type="NCBI Taxonomy" id="453584"/>
    <lineage>
        <taxon>Bacteria</taxon>
        <taxon>Pseudomonadati</taxon>
        <taxon>Pseudomonadota</taxon>
        <taxon>Alphaproteobacteria</taxon>
        <taxon>Rhodobacterales</taxon>
        <taxon>Paracoccaceae</taxon>
        <taxon>Rhodovulum</taxon>
    </lineage>
</organism>
<feature type="domain" description="6-phosphogluconate dehydrogenase NADP-binding" evidence="4">
    <location>
        <begin position="5"/>
        <end position="165"/>
    </location>
</feature>
<dbReference type="EMBL" id="QAYC01000001">
    <property type="protein sequence ID" value="PTW51986.1"/>
    <property type="molecule type" value="Genomic_DNA"/>
</dbReference>
<accession>A0A8E2VMU4</accession>
<dbReference type="SUPFAM" id="SSF51735">
    <property type="entry name" value="NAD(P)-binding Rossmann-fold domains"/>
    <property type="match status" value="1"/>
</dbReference>
<evidence type="ECO:0000313" key="7">
    <source>
        <dbReference type="Proteomes" id="UP000244037"/>
    </source>
</evidence>
<proteinExistence type="predicted"/>
<keyword evidence="7" id="KW-1185">Reference proteome</keyword>
<reference evidence="6 7" key="1">
    <citation type="submission" date="2018-04" db="EMBL/GenBank/DDBJ databases">
        <title>Genomic Encyclopedia of Archaeal and Bacterial Type Strains, Phase II (KMG-II): from individual species to whole genera.</title>
        <authorList>
            <person name="Goeker M."/>
        </authorList>
    </citation>
    <scope>NUCLEOTIDE SEQUENCE [LARGE SCALE GENOMIC DNA]</scope>
    <source>
        <strain evidence="6 7">DSM 19783</strain>
    </source>
</reference>
<dbReference type="Proteomes" id="UP000244037">
    <property type="component" value="Unassembled WGS sequence"/>
</dbReference>
<dbReference type="PANTHER" id="PTHR43060">
    <property type="entry name" value="3-HYDROXYISOBUTYRATE DEHYDROGENASE-LIKE 1, MITOCHONDRIAL-RELATED"/>
    <property type="match status" value="1"/>
</dbReference>
<evidence type="ECO:0000256" key="3">
    <source>
        <dbReference type="PIRSR" id="PIRSR000103-1"/>
    </source>
</evidence>
<dbReference type="OrthoDB" id="9812907at2"/>